<feature type="domain" description="UPAR/Ly6" evidence="2">
    <location>
        <begin position="28"/>
        <end position="117"/>
    </location>
</feature>
<organism evidence="3 4">
    <name type="scientific">Porites lobata</name>
    <dbReference type="NCBI Taxonomy" id="104759"/>
    <lineage>
        <taxon>Eukaryota</taxon>
        <taxon>Metazoa</taxon>
        <taxon>Cnidaria</taxon>
        <taxon>Anthozoa</taxon>
        <taxon>Hexacorallia</taxon>
        <taxon>Scleractinia</taxon>
        <taxon>Fungiina</taxon>
        <taxon>Poritidae</taxon>
        <taxon>Porites</taxon>
    </lineage>
</organism>
<feature type="chain" id="PRO_5047437256" description="UPAR/Ly6 domain-containing protein" evidence="1">
    <location>
        <begin position="33"/>
        <end position="142"/>
    </location>
</feature>
<name>A0ABN8QSP4_9CNID</name>
<keyword evidence="1" id="KW-0732">Signal</keyword>
<comment type="caution">
    <text evidence="3">The sequence shown here is derived from an EMBL/GenBank/DDBJ whole genome shotgun (WGS) entry which is preliminary data.</text>
</comment>
<protein>
    <recommendedName>
        <fullName evidence="2">UPAR/Ly6 domain-containing protein</fullName>
    </recommendedName>
</protein>
<gene>
    <name evidence="3" type="ORF">PLOB_00009051</name>
</gene>
<dbReference type="Proteomes" id="UP001159405">
    <property type="component" value="Unassembled WGS sequence"/>
</dbReference>
<sequence>MPLASSERNFSDFNLLLTRVIIFLVNCLSCYTCTSEDSLQNCNLKSTKKDCPSGTPNCVTGTLICSAGEVTKTVFYKRCGTKGEDCDPSDYPSCPSSQGGWLFGTSGKCCTGDNCNSGPRNTINGALTGMSILLAFLGFSYF</sequence>
<dbReference type="Pfam" id="PF00021">
    <property type="entry name" value="UPAR_LY6"/>
    <property type="match status" value="1"/>
</dbReference>
<evidence type="ECO:0000259" key="2">
    <source>
        <dbReference type="Pfam" id="PF00021"/>
    </source>
</evidence>
<reference evidence="3 4" key="1">
    <citation type="submission" date="2022-05" db="EMBL/GenBank/DDBJ databases">
        <authorList>
            <consortium name="Genoscope - CEA"/>
            <person name="William W."/>
        </authorList>
    </citation>
    <scope>NUCLEOTIDE SEQUENCE [LARGE SCALE GENOMIC DNA]</scope>
</reference>
<proteinExistence type="predicted"/>
<dbReference type="SUPFAM" id="SSF57302">
    <property type="entry name" value="Snake toxin-like"/>
    <property type="match status" value="1"/>
</dbReference>
<feature type="signal peptide" evidence="1">
    <location>
        <begin position="1"/>
        <end position="32"/>
    </location>
</feature>
<evidence type="ECO:0000313" key="4">
    <source>
        <dbReference type="Proteomes" id="UP001159405"/>
    </source>
</evidence>
<accession>A0ABN8QSP4</accession>
<evidence type="ECO:0000256" key="1">
    <source>
        <dbReference type="SAM" id="SignalP"/>
    </source>
</evidence>
<dbReference type="CDD" id="cd00117">
    <property type="entry name" value="TFP"/>
    <property type="match status" value="1"/>
</dbReference>
<keyword evidence="4" id="KW-1185">Reference proteome</keyword>
<dbReference type="InterPro" id="IPR016054">
    <property type="entry name" value="LY6_UPA_recep-like"/>
</dbReference>
<dbReference type="Gene3D" id="2.10.60.10">
    <property type="entry name" value="CD59"/>
    <property type="match status" value="1"/>
</dbReference>
<dbReference type="InterPro" id="IPR045860">
    <property type="entry name" value="Snake_toxin-like_sf"/>
</dbReference>
<evidence type="ECO:0000313" key="3">
    <source>
        <dbReference type="EMBL" id="CAH3168149.1"/>
    </source>
</evidence>
<dbReference type="EMBL" id="CALNXK010000143">
    <property type="protein sequence ID" value="CAH3168149.1"/>
    <property type="molecule type" value="Genomic_DNA"/>
</dbReference>